<feature type="compositionally biased region" description="Polar residues" evidence="5">
    <location>
        <begin position="733"/>
        <end position="744"/>
    </location>
</feature>
<feature type="compositionally biased region" description="Basic residues" evidence="5">
    <location>
        <begin position="415"/>
        <end position="436"/>
    </location>
</feature>
<feature type="region of interest" description="Disordered" evidence="5">
    <location>
        <begin position="1"/>
        <end position="127"/>
    </location>
</feature>
<feature type="region of interest" description="Disordered" evidence="5">
    <location>
        <begin position="261"/>
        <end position="483"/>
    </location>
</feature>
<name>A0A9D3S374_ANGAN</name>
<feature type="coiled-coil region" evidence="4">
    <location>
        <begin position="521"/>
        <end position="608"/>
    </location>
</feature>
<dbReference type="Proteomes" id="UP001044222">
    <property type="component" value="Unassembled WGS sequence"/>
</dbReference>
<accession>A0A9D3S374</accession>
<feature type="region of interest" description="Disordered" evidence="5">
    <location>
        <begin position="203"/>
        <end position="225"/>
    </location>
</feature>
<dbReference type="AlphaFoldDB" id="A0A9D3S374"/>
<organism evidence="6 7">
    <name type="scientific">Anguilla anguilla</name>
    <name type="common">European freshwater eel</name>
    <name type="synonym">Muraena anguilla</name>
    <dbReference type="NCBI Taxonomy" id="7936"/>
    <lineage>
        <taxon>Eukaryota</taxon>
        <taxon>Metazoa</taxon>
        <taxon>Chordata</taxon>
        <taxon>Craniata</taxon>
        <taxon>Vertebrata</taxon>
        <taxon>Euteleostomi</taxon>
        <taxon>Actinopterygii</taxon>
        <taxon>Neopterygii</taxon>
        <taxon>Teleostei</taxon>
        <taxon>Anguilliformes</taxon>
        <taxon>Anguillidae</taxon>
        <taxon>Anguilla</taxon>
    </lineage>
</organism>
<comment type="subcellular location">
    <subcellularLocation>
        <location evidence="1">Membrane</location>
        <topology evidence="1">Peripheral membrane protein</topology>
    </subcellularLocation>
</comment>
<dbReference type="EMBL" id="JAFIRN010000003">
    <property type="protein sequence ID" value="KAG5853110.1"/>
    <property type="molecule type" value="Genomic_DNA"/>
</dbReference>
<feature type="region of interest" description="Disordered" evidence="5">
    <location>
        <begin position="732"/>
        <end position="752"/>
    </location>
</feature>
<keyword evidence="2" id="KW-0597">Phosphoprotein</keyword>
<evidence type="ECO:0000256" key="3">
    <source>
        <dbReference type="ARBA" id="ARBA00023136"/>
    </source>
</evidence>
<feature type="compositionally biased region" description="Basic and acidic residues" evidence="5">
    <location>
        <begin position="281"/>
        <end position="291"/>
    </location>
</feature>
<feature type="compositionally biased region" description="Low complexity" evidence="5">
    <location>
        <begin position="878"/>
        <end position="887"/>
    </location>
</feature>
<evidence type="ECO:0000256" key="4">
    <source>
        <dbReference type="SAM" id="Coils"/>
    </source>
</evidence>
<feature type="region of interest" description="Disordered" evidence="5">
    <location>
        <begin position="155"/>
        <end position="183"/>
    </location>
</feature>
<feature type="compositionally biased region" description="Basic and acidic residues" evidence="5">
    <location>
        <begin position="860"/>
        <end position="874"/>
    </location>
</feature>
<dbReference type="GO" id="GO:0016020">
    <property type="term" value="C:membrane"/>
    <property type="evidence" value="ECO:0007669"/>
    <property type="project" value="UniProtKB-SubCell"/>
</dbReference>
<feature type="region of interest" description="Disordered" evidence="5">
    <location>
        <begin position="857"/>
        <end position="895"/>
    </location>
</feature>
<comment type="caution">
    <text evidence="6">The sequence shown here is derived from an EMBL/GenBank/DDBJ whole genome shotgun (WGS) entry which is preliminary data.</text>
</comment>
<feature type="compositionally biased region" description="Low complexity" evidence="5">
    <location>
        <begin position="22"/>
        <end position="40"/>
    </location>
</feature>
<gene>
    <name evidence="6" type="ORF">ANANG_G00069620</name>
</gene>
<evidence type="ECO:0000256" key="5">
    <source>
        <dbReference type="SAM" id="MobiDB-lite"/>
    </source>
</evidence>
<dbReference type="GO" id="GO:0007030">
    <property type="term" value="P:Golgi organization"/>
    <property type="evidence" value="ECO:0007669"/>
    <property type="project" value="TreeGrafter"/>
</dbReference>
<feature type="compositionally biased region" description="Basic and acidic residues" evidence="5">
    <location>
        <begin position="77"/>
        <end position="99"/>
    </location>
</feature>
<evidence type="ECO:0000313" key="7">
    <source>
        <dbReference type="Proteomes" id="UP001044222"/>
    </source>
</evidence>
<dbReference type="InterPro" id="IPR043441">
    <property type="entry name" value="Tjap1/BEGAIN"/>
</dbReference>
<feature type="region of interest" description="Disordered" evidence="5">
    <location>
        <begin position="771"/>
        <end position="818"/>
    </location>
</feature>
<evidence type="ECO:0000313" key="6">
    <source>
        <dbReference type="EMBL" id="KAG5853110.1"/>
    </source>
</evidence>
<dbReference type="GO" id="GO:0005802">
    <property type="term" value="C:trans-Golgi network"/>
    <property type="evidence" value="ECO:0007669"/>
    <property type="project" value="TreeGrafter"/>
</dbReference>
<feature type="compositionally biased region" description="Polar residues" evidence="5">
    <location>
        <begin position="669"/>
        <end position="685"/>
    </location>
</feature>
<evidence type="ECO:0000256" key="1">
    <source>
        <dbReference type="ARBA" id="ARBA00004170"/>
    </source>
</evidence>
<keyword evidence="3" id="KW-0472">Membrane</keyword>
<reference evidence="6" key="1">
    <citation type="submission" date="2021-01" db="EMBL/GenBank/DDBJ databases">
        <title>A chromosome-scale assembly of European eel, Anguilla anguilla.</title>
        <authorList>
            <person name="Henkel C."/>
            <person name="Jong-Raadsen S.A."/>
            <person name="Dufour S."/>
            <person name="Weltzien F.-A."/>
            <person name="Palstra A.P."/>
            <person name="Pelster B."/>
            <person name="Spaink H.P."/>
            <person name="Van Den Thillart G.E."/>
            <person name="Jansen H."/>
            <person name="Zahm M."/>
            <person name="Klopp C."/>
            <person name="Cedric C."/>
            <person name="Louis A."/>
            <person name="Berthelot C."/>
            <person name="Parey E."/>
            <person name="Roest Crollius H."/>
            <person name="Montfort J."/>
            <person name="Robinson-Rechavi M."/>
            <person name="Bucao C."/>
            <person name="Bouchez O."/>
            <person name="Gislard M."/>
            <person name="Lluch J."/>
            <person name="Milhes M."/>
            <person name="Lampietro C."/>
            <person name="Lopez Roques C."/>
            <person name="Donnadieu C."/>
            <person name="Braasch I."/>
            <person name="Desvignes T."/>
            <person name="Postlethwait J."/>
            <person name="Bobe J."/>
            <person name="Guiguen Y."/>
            <person name="Dirks R."/>
        </authorList>
    </citation>
    <scope>NUCLEOTIDE SEQUENCE</scope>
    <source>
        <strain evidence="6">Tag_6206</strain>
        <tissue evidence="6">Liver</tissue>
    </source>
</reference>
<proteinExistence type="predicted"/>
<feature type="compositionally biased region" description="Polar residues" evidence="5">
    <location>
        <begin position="777"/>
        <end position="788"/>
    </location>
</feature>
<keyword evidence="4" id="KW-0175">Coiled coil</keyword>
<keyword evidence="7" id="KW-1185">Reference proteome</keyword>
<feature type="compositionally biased region" description="Basic residues" evidence="5">
    <location>
        <begin position="318"/>
        <end position="332"/>
    </location>
</feature>
<dbReference type="PANTHER" id="PTHR28664:SF3">
    <property type="entry name" value="TIGHT JUNCTION-ASSOCIATED PROTEIN 1"/>
    <property type="match status" value="1"/>
</dbReference>
<feature type="region of interest" description="Disordered" evidence="5">
    <location>
        <begin position="648"/>
        <end position="717"/>
    </location>
</feature>
<feature type="compositionally biased region" description="Polar residues" evidence="5">
    <location>
        <begin position="464"/>
        <end position="479"/>
    </location>
</feature>
<protein>
    <submittedName>
        <fullName evidence="6">Uncharacterized protein</fullName>
    </submittedName>
</protein>
<feature type="compositionally biased region" description="Basic and acidic residues" evidence="5">
    <location>
        <begin position="688"/>
        <end position="704"/>
    </location>
</feature>
<evidence type="ECO:0000256" key="2">
    <source>
        <dbReference type="ARBA" id="ARBA00022553"/>
    </source>
</evidence>
<feature type="compositionally biased region" description="Basic and acidic residues" evidence="5">
    <location>
        <begin position="106"/>
        <end position="127"/>
    </location>
</feature>
<sequence length="895" mass="97547">MGARCSDASPRSHSHNLDPVASSPRSCSHTSTSSSWSSEASIDKEAFLTDSRPGPRYSQSCGSIPAEGPGFWDEEEGAHLEGLEGTHPKHHHCRDDCAHKLHRGQSKSEEELPRTNSTEDVRPVHLDHSPLYKSASLGRSLAFNDYTDVLLDSEKPKKAPSSIQLPSKGILKNKQGQGGAASGVSHFRKAKSLEVLSTHVEMTAGGLKGGGGGVGKSKLEDAGVEKRKEVVRQNFVREKLQFSAFLNEITRQVISPSRLSSLGVPHAFGLPGPGQASQKPPRKEQRAEGERQVGGQVHSQQKDRSDTPDSAVSSGHSRSSKYSHSSKHHHSHQQSVDGSSSQQHHTPAGQTNPGTNSPERCLPPGHGQDHRGEKQHQGGYSLLLTDGTNTSPELSPHVARRHHSHAHPQPDPLPHHQKHHQPHLEKRQRHHARRSPSPHSPCPPKTVQTGHKETHSGVPEQESDSSQNKDSASTTSTSLEHSDKNKQICYKAAAAQDKDTVTDVDRDQSLREQNEELRHSLLQTVVRMEFMEAELQKTQEELNSVKDSFNRLQESASSTQQSNKLLEQKLQTTVLSMDVEQKCLTQRISELSKELAAAQATILSLKTVNIPSLLQELLDKHFQSKEAVTESLLPAIVSTQFSDVVLDRASAPGDGQSPSLAQEREDYGQNWQQASEGSQRRTATRQPWKREQGHRMRSEGDQKGGGDAVSELERGKEAKECLPTSLLIPHLQLTPQQTSPSETLRTPAGGGHGVIAHQLGSLIDVLSVSQEEGIHSGKQQRCRQSLSPDTPGPAALKSTGGPQNFPSPAGGDQRDSEEDEIICKWRLQNSKGTVGVGRNSLENDASAVTYQSAQRMLDNFMRHLEPPEEREGKGSGRGSASGSKEGSLNGERGQL</sequence>
<dbReference type="PANTHER" id="PTHR28664">
    <property type="entry name" value="TIGHT JUNCTION-ASSOCIATED PROTEIN 1"/>
    <property type="match status" value="1"/>
</dbReference>
<feature type="compositionally biased region" description="Basic and acidic residues" evidence="5">
    <location>
        <begin position="367"/>
        <end position="376"/>
    </location>
</feature>
<feature type="compositionally biased region" description="Gly residues" evidence="5">
    <location>
        <begin position="206"/>
        <end position="215"/>
    </location>
</feature>
<feature type="compositionally biased region" description="Polar residues" evidence="5">
    <location>
        <begin position="336"/>
        <end position="358"/>
    </location>
</feature>